<keyword evidence="1" id="KW-0812">Transmembrane</keyword>
<dbReference type="PANTHER" id="PTHR14237:SF19">
    <property type="entry name" value="MITOCHONDRIAL AMIDOXIME REDUCING COMPONENT 1"/>
    <property type="match status" value="1"/>
</dbReference>
<keyword evidence="4" id="KW-1185">Reference proteome</keyword>
<dbReference type="InterPro" id="IPR011037">
    <property type="entry name" value="Pyrv_Knase-like_insert_dom_sf"/>
</dbReference>
<dbReference type="Pfam" id="PF03476">
    <property type="entry name" value="MOSC_N"/>
    <property type="match status" value="1"/>
</dbReference>
<evidence type="ECO:0000313" key="4">
    <source>
        <dbReference type="Proteomes" id="UP001153292"/>
    </source>
</evidence>
<feature type="transmembrane region" description="Helical" evidence="1">
    <location>
        <begin position="6"/>
        <end position="25"/>
    </location>
</feature>
<proteinExistence type="predicted"/>
<evidence type="ECO:0000313" key="3">
    <source>
        <dbReference type="EMBL" id="CAH0400425.1"/>
    </source>
</evidence>
<keyword evidence="1" id="KW-0472">Membrane</keyword>
<feature type="domain" description="MOSC" evidence="2">
    <location>
        <begin position="179"/>
        <end position="333"/>
    </location>
</feature>
<dbReference type="Pfam" id="PF03473">
    <property type="entry name" value="MOSC"/>
    <property type="match status" value="1"/>
</dbReference>
<dbReference type="Proteomes" id="UP001153292">
    <property type="component" value="Chromosome 17"/>
</dbReference>
<dbReference type="PROSITE" id="PS51340">
    <property type="entry name" value="MOSC"/>
    <property type="match status" value="1"/>
</dbReference>
<dbReference type="EMBL" id="OU963910">
    <property type="protein sequence ID" value="CAH0400425.1"/>
    <property type="molecule type" value="Genomic_DNA"/>
</dbReference>
<dbReference type="PANTHER" id="PTHR14237">
    <property type="entry name" value="MOLYBDOPTERIN COFACTOR SULFURASE MOSC"/>
    <property type="match status" value="1"/>
</dbReference>
<protein>
    <recommendedName>
        <fullName evidence="2">MOSC domain-containing protein</fullName>
    </recommendedName>
</protein>
<gene>
    <name evidence="3" type="ORF">CHILSU_LOCUS3618</name>
</gene>
<name>A0ABN8B456_CHISP</name>
<dbReference type="InterPro" id="IPR005302">
    <property type="entry name" value="MoCF_Sase_C"/>
</dbReference>
<dbReference type="SUPFAM" id="SSF50800">
    <property type="entry name" value="PK beta-barrel domain-like"/>
    <property type="match status" value="1"/>
</dbReference>
<accession>A0ABN8B456</accession>
<evidence type="ECO:0000256" key="1">
    <source>
        <dbReference type="SAM" id="Phobius"/>
    </source>
</evidence>
<evidence type="ECO:0000259" key="2">
    <source>
        <dbReference type="PROSITE" id="PS51340"/>
    </source>
</evidence>
<dbReference type="InterPro" id="IPR005303">
    <property type="entry name" value="MOCOS_middle"/>
</dbReference>
<reference evidence="3" key="1">
    <citation type="submission" date="2021-12" db="EMBL/GenBank/DDBJ databases">
        <authorList>
            <person name="King R."/>
        </authorList>
    </citation>
    <scope>NUCLEOTIDE SEQUENCE</scope>
</reference>
<organism evidence="3 4">
    <name type="scientific">Chilo suppressalis</name>
    <name type="common">Asiatic rice borer moth</name>
    <dbReference type="NCBI Taxonomy" id="168631"/>
    <lineage>
        <taxon>Eukaryota</taxon>
        <taxon>Metazoa</taxon>
        <taxon>Ecdysozoa</taxon>
        <taxon>Arthropoda</taxon>
        <taxon>Hexapoda</taxon>
        <taxon>Insecta</taxon>
        <taxon>Pterygota</taxon>
        <taxon>Neoptera</taxon>
        <taxon>Endopterygota</taxon>
        <taxon>Lepidoptera</taxon>
        <taxon>Glossata</taxon>
        <taxon>Ditrysia</taxon>
        <taxon>Pyraloidea</taxon>
        <taxon>Crambidae</taxon>
        <taxon>Crambinae</taxon>
        <taxon>Chilo</taxon>
    </lineage>
</organism>
<sequence>MVSQAQTATLAVIAAGIVCTCYWAYRISQEYRKKNLPTKWRLVGRLKKIYVYPIKSCAANTVEKAECTMLGLKDGWLIDRNLMVVDDFYNFITARTYPELLQVRPSLKKSVLTLEHHSLETITVDLAEVKKNNTPRKATIWFSEVHVYDCGSEVSQWFTKLLNKYSHTYHLVHYASEKTRKSVDPRNNYFRFSKDDLGAFPDDAAYNLINEASVDDLNIRISNSKVSALQFRPNFVLAGGTPYDEDSWSFIKVGGSIFEIVRPCVRCTMTTLDPETGARNTNNEPLNTLKRYRQIEDEEIRKAFNMAPRMGVQIALRSAPGGTVSLQDPIYVA</sequence>
<dbReference type="SUPFAM" id="SSF141673">
    <property type="entry name" value="MOSC N-terminal domain-like"/>
    <property type="match status" value="1"/>
</dbReference>
<keyword evidence="1" id="KW-1133">Transmembrane helix</keyword>